<evidence type="ECO:0000313" key="1">
    <source>
        <dbReference type="EMBL" id="BBH19509.1"/>
    </source>
</evidence>
<dbReference type="EMBL" id="AP019308">
    <property type="protein sequence ID" value="BBH19509.1"/>
    <property type="molecule type" value="Genomic_DNA"/>
</dbReference>
<accession>A0A3G9J8Y1</accession>
<sequence length="56" mass="6036">MIIIMIGTILWIITHKPTILLGSIRGIAAITLGKENEASSSNLTVVLEASLFGLWD</sequence>
<name>A0A3G9J8Y1_9BACL</name>
<dbReference type="AlphaFoldDB" id="A0A3G9J8Y1"/>
<evidence type="ECO:0000313" key="2">
    <source>
        <dbReference type="Proteomes" id="UP000275368"/>
    </source>
</evidence>
<dbReference type="Proteomes" id="UP000275368">
    <property type="component" value="Chromosome"/>
</dbReference>
<proteinExistence type="predicted"/>
<keyword evidence="2" id="KW-1185">Reference proteome</keyword>
<gene>
    <name evidence="1" type="ORF">Back11_08540</name>
</gene>
<protein>
    <submittedName>
        <fullName evidence="1">Uncharacterized protein</fullName>
    </submittedName>
</protein>
<dbReference type="KEGG" id="pbk:Back11_08540"/>
<organism evidence="1 2">
    <name type="scientific">Paenibacillus baekrokdamisoli</name>
    <dbReference type="NCBI Taxonomy" id="1712516"/>
    <lineage>
        <taxon>Bacteria</taxon>
        <taxon>Bacillati</taxon>
        <taxon>Bacillota</taxon>
        <taxon>Bacilli</taxon>
        <taxon>Bacillales</taxon>
        <taxon>Paenibacillaceae</taxon>
        <taxon>Paenibacillus</taxon>
    </lineage>
</organism>
<reference evidence="1 2" key="1">
    <citation type="submission" date="2018-11" db="EMBL/GenBank/DDBJ databases">
        <title>Complete genome sequence of Paenibacillus baekrokdamisoli strain KCTC 33723.</title>
        <authorList>
            <person name="Kang S.W."/>
            <person name="Lee K.C."/>
            <person name="Kim K.K."/>
            <person name="Kim J.S."/>
            <person name="Kim D.S."/>
            <person name="Ko S.H."/>
            <person name="Yang S.H."/>
            <person name="Lee J.S."/>
        </authorList>
    </citation>
    <scope>NUCLEOTIDE SEQUENCE [LARGE SCALE GENOMIC DNA]</scope>
    <source>
        <strain evidence="1 2">KCTC 33723</strain>
    </source>
</reference>